<evidence type="ECO:0000313" key="14">
    <source>
        <dbReference type="EMBL" id="KAF3448975.1"/>
    </source>
</evidence>
<evidence type="ECO:0000256" key="5">
    <source>
        <dbReference type="ARBA" id="ARBA00022614"/>
    </source>
</evidence>
<evidence type="ECO:0000256" key="3">
    <source>
        <dbReference type="ARBA" id="ARBA00022475"/>
    </source>
</evidence>
<keyword evidence="10 13" id="KW-0472">Membrane</keyword>
<keyword evidence="15" id="KW-1185">Reference proteome</keyword>
<keyword evidence="6 13" id="KW-0812">Transmembrane</keyword>
<dbReference type="SUPFAM" id="SSF52058">
    <property type="entry name" value="L domain-like"/>
    <property type="match status" value="1"/>
</dbReference>
<comment type="caution">
    <text evidence="14">The sequence shown here is derived from an EMBL/GenBank/DDBJ whole genome shotgun (WGS) entry which is preliminary data.</text>
</comment>
<feature type="transmembrane region" description="Helical" evidence="13">
    <location>
        <begin position="109"/>
        <end position="129"/>
    </location>
</feature>
<keyword evidence="5" id="KW-0433">Leucine-rich repeat</keyword>
<protein>
    <submittedName>
        <fullName evidence="14">Uncharacterized protein</fullName>
    </submittedName>
</protein>
<accession>A0A8K0HAW6</accession>
<dbReference type="PANTHER" id="PTHR27004">
    <property type="entry name" value="RECEPTOR-LIKE PROTEIN 12 ISOFORM X1"/>
    <property type="match status" value="1"/>
</dbReference>
<dbReference type="EMBL" id="VOIH02000004">
    <property type="protein sequence ID" value="KAF3448975.1"/>
    <property type="molecule type" value="Genomic_DNA"/>
</dbReference>
<dbReference type="FunFam" id="3.80.10.10:FF:000722">
    <property type="entry name" value="Leucine-rich repeat receptor-like protein kinase"/>
    <property type="match status" value="1"/>
</dbReference>
<keyword evidence="9 13" id="KW-1133">Transmembrane helix</keyword>
<name>A0A8K0HAW6_9ROSA</name>
<comment type="subcellular location">
    <subcellularLocation>
        <location evidence="1">Cell membrane</location>
        <topology evidence="1">Single-pass type I membrane protein</topology>
    </subcellularLocation>
</comment>
<evidence type="ECO:0000256" key="12">
    <source>
        <dbReference type="ARBA" id="ARBA00023180"/>
    </source>
</evidence>
<keyword evidence="7" id="KW-0732">Signal</keyword>
<evidence type="ECO:0000256" key="13">
    <source>
        <dbReference type="SAM" id="Phobius"/>
    </source>
</evidence>
<evidence type="ECO:0000256" key="8">
    <source>
        <dbReference type="ARBA" id="ARBA00022737"/>
    </source>
</evidence>
<evidence type="ECO:0000256" key="9">
    <source>
        <dbReference type="ARBA" id="ARBA00022989"/>
    </source>
</evidence>
<gene>
    <name evidence="14" type="ORF">FNV43_RR09699</name>
</gene>
<evidence type="ECO:0000256" key="2">
    <source>
        <dbReference type="ARBA" id="ARBA00009592"/>
    </source>
</evidence>
<dbReference type="PANTHER" id="PTHR27004:SF447">
    <property type="entry name" value="RECEPTOR LIKE PROTEIN 30-LIKE"/>
    <property type="match status" value="1"/>
</dbReference>
<keyword evidence="8" id="KW-0677">Repeat</keyword>
<reference evidence="14" key="1">
    <citation type="submission" date="2020-03" db="EMBL/GenBank/DDBJ databases">
        <title>A high-quality chromosome-level genome assembly of a woody plant with both climbing and erect habits, Rhamnella rubrinervis.</title>
        <authorList>
            <person name="Lu Z."/>
            <person name="Yang Y."/>
            <person name="Zhu X."/>
            <person name="Sun Y."/>
        </authorList>
    </citation>
    <scope>NUCLEOTIDE SEQUENCE</scope>
    <source>
        <strain evidence="14">BYM</strain>
        <tissue evidence="14">Leaf</tissue>
    </source>
</reference>
<comment type="similarity">
    <text evidence="2">Belongs to the RLP family.</text>
</comment>
<dbReference type="Gene3D" id="3.80.10.10">
    <property type="entry name" value="Ribonuclease Inhibitor"/>
    <property type="match status" value="1"/>
</dbReference>
<evidence type="ECO:0000256" key="11">
    <source>
        <dbReference type="ARBA" id="ARBA00023170"/>
    </source>
</evidence>
<dbReference type="Proteomes" id="UP000796880">
    <property type="component" value="Unassembled WGS sequence"/>
</dbReference>
<proteinExistence type="inferred from homology"/>
<keyword evidence="3" id="KW-1003">Cell membrane</keyword>
<evidence type="ECO:0000256" key="7">
    <source>
        <dbReference type="ARBA" id="ARBA00022729"/>
    </source>
</evidence>
<dbReference type="InterPro" id="IPR001611">
    <property type="entry name" value="Leu-rich_rpt"/>
</dbReference>
<evidence type="ECO:0000256" key="1">
    <source>
        <dbReference type="ARBA" id="ARBA00004251"/>
    </source>
</evidence>
<evidence type="ECO:0000256" key="10">
    <source>
        <dbReference type="ARBA" id="ARBA00023136"/>
    </source>
</evidence>
<sequence length="163" mass="17728">MLTGGIPSSLGNLTYLESLDLSRNKLSGQIPQQLTQLRFVETFNVSHSNLVGLIPQGNQFNSFDPSSFEGNPGLCGVQLLKKCATSSSSPSPFPTAEEDDGDSESVPKFVWGFVLAGYISGLIVGVALARHYHQQEGLEWLVEKLSYKDGKEKLISTRLRGLP</sequence>
<organism evidence="14 15">
    <name type="scientific">Rhamnella rubrinervis</name>
    <dbReference type="NCBI Taxonomy" id="2594499"/>
    <lineage>
        <taxon>Eukaryota</taxon>
        <taxon>Viridiplantae</taxon>
        <taxon>Streptophyta</taxon>
        <taxon>Embryophyta</taxon>
        <taxon>Tracheophyta</taxon>
        <taxon>Spermatophyta</taxon>
        <taxon>Magnoliopsida</taxon>
        <taxon>eudicotyledons</taxon>
        <taxon>Gunneridae</taxon>
        <taxon>Pentapetalae</taxon>
        <taxon>rosids</taxon>
        <taxon>fabids</taxon>
        <taxon>Rosales</taxon>
        <taxon>Rhamnaceae</taxon>
        <taxon>rhamnoid group</taxon>
        <taxon>Rhamneae</taxon>
        <taxon>Rhamnella</taxon>
    </lineage>
</organism>
<dbReference type="AlphaFoldDB" id="A0A8K0HAW6"/>
<keyword evidence="12" id="KW-0325">Glycoprotein</keyword>
<keyword evidence="4" id="KW-0597">Phosphoprotein</keyword>
<dbReference type="OrthoDB" id="1194140at2759"/>
<dbReference type="GO" id="GO:0005886">
    <property type="term" value="C:plasma membrane"/>
    <property type="evidence" value="ECO:0007669"/>
    <property type="project" value="UniProtKB-SubCell"/>
</dbReference>
<evidence type="ECO:0000256" key="6">
    <source>
        <dbReference type="ARBA" id="ARBA00022692"/>
    </source>
</evidence>
<evidence type="ECO:0000313" key="15">
    <source>
        <dbReference type="Proteomes" id="UP000796880"/>
    </source>
</evidence>
<keyword evidence="11" id="KW-0675">Receptor</keyword>
<dbReference type="InterPro" id="IPR032675">
    <property type="entry name" value="LRR_dom_sf"/>
</dbReference>
<evidence type="ECO:0000256" key="4">
    <source>
        <dbReference type="ARBA" id="ARBA00022553"/>
    </source>
</evidence>
<dbReference type="Pfam" id="PF00560">
    <property type="entry name" value="LRR_1"/>
    <property type="match status" value="1"/>
</dbReference>